<organism evidence="1 2">
    <name type="scientific">Dyadobacter beijingensis</name>
    <dbReference type="NCBI Taxonomy" id="365489"/>
    <lineage>
        <taxon>Bacteria</taxon>
        <taxon>Pseudomonadati</taxon>
        <taxon>Bacteroidota</taxon>
        <taxon>Cytophagia</taxon>
        <taxon>Cytophagales</taxon>
        <taxon>Spirosomataceae</taxon>
        <taxon>Dyadobacter</taxon>
    </lineage>
</organism>
<protein>
    <submittedName>
        <fullName evidence="1">Uncharacterized protein</fullName>
    </submittedName>
</protein>
<dbReference type="RefSeq" id="WP_019942564.1">
    <property type="nucleotide sequence ID" value="NZ_BMLI01000001.1"/>
</dbReference>
<dbReference type="Proteomes" id="UP000632339">
    <property type="component" value="Unassembled WGS sequence"/>
</dbReference>
<evidence type="ECO:0000313" key="2">
    <source>
        <dbReference type="Proteomes" id="UP000632339"/>
    </source>
</evidence>
<name>A0ABQ2HIL3_9BACT</name>
<comment type="caution">
    <text evidence="1">The sequence shown here is derived from an EMBL/GenBank/DDBJ whole genome shotgun (WGS) entry which is preliminary data.</text>
</comment>
<gene>
    <name evidence="1" type="ORF">GCM10010967_11940</name>
</gene>
<reference evidence="2" key="1">
    <citation type="journal article" date="2019" name="Int. J. Syst. Evol. Microbiol.">
        <title>The Global Catalogue of Microorganisms (GCM) 10K type strain sequencing project: providing services to taxonomists for standard genome sequencing and annotation.</title>
        <authorList>
            <consortium name="The Broad Institute Genomics Platform"/>
            <consortium name="The Broad Institute Genome Sequencing Center for Infectious Disease"/>
            <person name="Wu L."/>
            <person name="Ma J."/>
        </authorList>
    </citation>
    <scope>NUCLEOTIDE SEQUENCE [LARGE SCALE GENOMIC DNA]</scope>
    <source>
        <strain evidence="2">CGMCC 1.6375</strain>
    </source>
</reference>
<keyword evidence="2" id="KW-1185">Reference proteome</keyword>
<accession>A0ABQ2HIL3</accession>
<dbReference type="EMBL" id="BMLI01000001">
    <property type="protein sequence ID" value="GGM81798.1"/>
    <property type="molecule type" value="Genomic_DNA"/>
</dbReference>
<sequence length="128" mass="14115">MPNLQRIAISSSPGYPDVVRQIVVVGRNEDYQNESVTLICMIEHFDGTGYRLNSFRAIEREPFLLMADNSSKVNPENGALVFPDQSGNYPEGSVGQYDWLKAAVENGANPFTIATGAVMEADALKRFN</sequence>
<proteinExistence type="predicted"/>
<evidence type="ECO:0000313" key="1">
    <source>
        <dbReference type="EMBL" id="GGM81798.1"/>
    </source>
</evidence>